<comment type="caution">
    <text evidence="3">The sequence shown here is derived from an EMBL/GenBank/DDBJ whole genome shotgun (WGS) entry which is preliminary data.</text>
</comment>
<dbReference type="PANTHER" id="PTHR30329">
    <property type="entry name" value="STATOR ELEMENT OF FLAGELLAR MOTOR COMPLEX"/>
    <property type="match status" value="1"/>
</dbReference>
<dbReference type="SUPFAM" id="SSF103088">
    <property type="entry name" value="OmpA-like"/>
    <property type="match status" value="1"/>
</dbReference>
<reference evidence="3" key="1">
    <citation type="submission" date="2020-10" db="EMBL/GenBank/DDBJ databases">
        <authorList>
            <person name="Gilroy R."/>
        </authorList>
    </citation>
    <scope>NUCLEOTIDE SEQUENCE</scope>
    <source>
        <strain evidence="3">6276</strain>
    </source>
</reference>
<dbReference type="CDD" id="cd07185">
    <property type="entry name" value="OmpA_C-like"/>
    <property type="match status" value="1"/>
</dbReference>
<dbReference type="EMBL" id="DVIU01000165">
    <property type="protein sequence ID" value="HIS36651.1"/>
    <property type="molecule type" value="Genomic_DNA"/>
</dbReference>
<protein>
    <submittedName>
        <fullName evidence="3">OmpA family protein</fullName>
    </submittedName>
</protein>
<dbReference type="Proteomes" id="UP000823928">
    <property type="component" value="Unassembled WGS sequence"/>
</dbReference>
<organism evidence="3 4">
    <name type="scientific">Candidatus Scatousia excrementigallinarum</name>
    <dbReference type="NCBI Taxonomy" id="2840935"/>
    <lineage>
        <taxon>Bacteria</taxon>
        <taxon>Candidatus Scatousia</taxon>
    </lineage>
</organism>
<proteinExistence type="predicted"/>
<dbReference type="InterPro" id="IPR006665">
    <property type="entry name" value="OmpA-like"/>
</dbReference>
<dbReference type="Pfam" id="PF00691">
    <property type="entry name" value="OmpA"/>
    <property type="match status" value="1"/>
</dbReference>
<gene>
    <name evidence="3" type="ORF">IAC10_08495</name>
</gene>
<evidence type="ECO:0000256" key="1">
    <source>
        <dbReference type="PROSITE-ProRule" id="PRU00473"/>
    </source>
</evidence>
<evidence type="ECO:0000313" key="4">
    <source>
        <dbReference type="Proteomes" id="UP000823928"/>
    </source>
</evidence>
<evidence type="ECO:0000313" key="3">
    <source>
        <dbReference type="EMBL" id="HIS36651.1"/>
    </source>
</evidence>
<feature type="domain" description="OmpA-like" evidence="2">
    <location>
        <begin position="60"/>
        <end position="180"/>
    </location>
</feature>
<evidence type="ECO:0000259" key="2">
    <source>
        <dbReference type="PROSITE" id="PS51123"/>
    </source>
</evidence>
<dbReference type="InterPro" id="IPR050330">
    <property type="entry name" value="Bact_OuterMem_StrucFunc"/>
</dbReference>
<dbReference type="InterPro" id="IPR036737">
    <property type="entry name" value="OmpA-like_sf"/>
</dbReference>
<accession>A0A9D1JN53</accession>
<dbReference type="Gene3D" id="3.30.1330.60">
    <property type="entry name" value="OmpA-like domain"/>
    <property type="match status" value="1"/>
</dbReference>
<sequence>MRCLLIIITINLLLFFGGSYAQCVQSLYLSASFDSQINRIQNDFSQILPPKNTIAYTKVPRGLILSIAEEEFFAPLEYSIKPSGKNILNNIISVLQEYDNDCVIESHTDESLPQNALYSQDWELSIARANAVADYIVKTGKIKSGRIFPVGFGEMMPFKENVSKKGFSDRRIDFVIFDYDVTR</sequence>
<dbReference type="PROSITE" id="PS51123">
    <property type="entry name" value="OMPA_2"/>
    <property type="match status" value="1"/>
</dbReference>
<dbReference type="AlphaFoldDB" id="A0A9D1JN53"/>
<name>A0A9D1JN53_9BACT</name>
<dbReference type="GO" id="GO:0016020">
    <property type="term" value="C:membrane"/>
    <property type="evidence" value="ECO:0007669"/>
    <property type="project" value="UniProtKB-UniRule"/>
</dbReference>
<reference evidence="3" key="2">
    <citation type="journal article" date="2021" name="PeerJ">
        <title>Extensive microbial diversity within the chicken gut microbiome revealed by metagenomics and culture.</title>
        <authorList>
            <person name="Gilroy R."/>
            <person name="Ravi A."/>
            <person name="Getino M."/>
            <person name="Pursley I."/>
            <person name="Horton D.L."/>
            <person name="Alikhan N.F."/>
            <person name="Baker D."/>
            <person name="Gharbi K."/>
            <person name="Hall N."/>
            <person name="Watson M."/>
            <person name="Adriaenssens E.M."/>
            <person name="Foster-Nyarko E."/>
            <person name="Jarju S."/>
            <person name="Secka A."/>
            <person name="Antonio M."/>
            <person name="Oren A."/>
            <person name="Chaudhuri R.R."/>
            <person name="La Ragione R."/>
            <person name="Hildebrand F."/>
            <person name="Pallen M.J."/>
        </authorList>
    </citation>
    <scope>NUCLEOTIDE SEQUENCE</scope>
    <source>
        <strain evidence="3">6276</strain>
    </source>
</reference>
<dbReference type="PANTHER" id="PTHR30329:SF21">
    <property type="entry name" value="LIPOPROTEIN YIAD-RELATED"/>
    <property type="match status" value="1"/>
</dbReference>
<keyword evidence="1" id="KW-0472">Membrane</keyword>